<accession>A0A820EDU7</accession>
<name>A0A820EDU7_9BILA</name>
<keyword evidence="1" id="KW-0175">Coiled coil</keyword>
<evidence type="ECO:0000256" key="1">
    <source>
        <dbReference type="SAM" id="Coils"/>
    </source>
</evidence>
<feature type="non-terminal residue" evidence="2">
    <location>
        <position position="229"/>
    </location>
</feature>
<feature type="non-terminal residue" evidence="2">
    <location>
        <position position="1"/>
    </location>
</feature>
<dbReference type="Proteomes" id="UP000663874">
    <property type="component" value="Unassembled WGS sequence"/>
</dbReference>
<comment type="caution">
    <text evidence="2">The sequence shown here is derived from an EMBL/GenBank/DDBJ whole genome shotgun (WGS) entry which is preliminary data.</text>
</comment>
<gene>
    <name evidence="2" type="ORF">FNK824_LOCUS38368</name>
</gene>
<evidence type="ECO:0000313" key="2">
    <source>
        <dbReference type="EMBL" id="CAF4245379.1"/>
    </source>
</evidence>
<dbReference type="AlphaFoldDB" id="A0A820EDU7"/>
<feature type="coiled-coil region" evidence="1">
    <location>
        <begin position="196"/>
        <end position="223"/>
    </location>
</feature>
<evidence type="ECO:0000313" key="3">
    <source>
        <dbReference type="Proteomes" id="UP000663874"/>
    </source>
</evidence>
<sequence length="229" mass="27394">IINHQLIVNQNEENIRLLNERIQTINDQHQTELTQTNERNEQLLNEKNQLIQQLENIEGSRNENEQLKEKINQLELTIEQQQINLNELEKHHNELSQQLITLQNDNERLLEQIHQYETTIIQKDDLFKVQQDITQQFEQRYTELEQKHNEQHALMIKLSTHLAAKESETIVSTTDSTVNETWNTILAMNNYLRVENTRLTDDVERIRLENAHLNERIQTINDQHQTEVR</sequence>
<reference evidence="2" key="1">
    <citation type="submission" date="2021-02" db="EMBL/GenBank/DDBJ databases">
        <authorList>
            <person name="Nowell W R."/>
        </authorList>
    </citation>
    <scope>NUCLEOTIDE SEQUENCE</scope>
</reference>
<proteinExistence type="predicted"/>
<protein>
    <submittedName>
        <fullName evidence="2">Uncharacterized protein</fullName>
    </submittedName>
</protein>
<feature type="coiled-coil region" evidence="1">
    <location>
        <begin position="8"/>
        <end position="119"/>
    </location>
</feature>
<organism evidence="2 3">
    <name type="scientific">Rotaria sordida</name>
    <dbReference type="NCBI Taxonomy" id="392033"/>
    <lineage>
        <taxon>Eukaryota</taxon>
        <taxon>Metazoa</taxon>
        <taxon>Spiralia</taxon>
        <taxon>Gnathifera</taxon>
        <taxon>Rotifera</taxon>
        <taxon>Eurotatoria</taxon>
        <taxon>Bdelloidea</taxon>
        <taxon>Philodinida</taxon>
        <taxon>Philodinidae</taxon>
        <taxon>Rotaria</taxon>
    </lineage>
</organism>
<dbReference type="EMBL" id="CAJOBE010021630">
    <property type="protein sequence ID" value="CAF4245379.1"/>
    <property type="molecule type" value="Genomic_DNA"/>
</dbReference>